<name>A0ABR2W8R2_9FUNG</name>
<dbReference type="PROSITE" id="PS50090">
    <property type="entry name" value="MYB_LIKE"/>
    <property type="match status" value="1"/>
</dbReference>
<keyword evidence="3" id="KW-0804">Transcription</keyword>
<feature type="domain" description="Chromo" evidence="11">
    <location>
        <begin position="1"/>
        <end position="282"/>
    </location>
</feature>
<dbReference type="PROSITE" id="PS52032">
    <property type="entry name" value="MARR_BRCT_CHROMO"/>
    <property type="match status" value="1"/>
</dbReference>
<dbReference type="InterPro" id="IPR036388">
    <property type="entry name" value="WH-like_DNA-bd_sf"/>
</dbReference>
<dbReference type="InterPro" id="IPR032451">
    <property type="entry name" value="SMARCC_C"/>
</dbReference>
<evidence type="ECO:0000256" key="5">
    <source>
        <dbReference type="SAM" id="Coils"/>
    </source>
</evidence>
<dbReference type="SUPFAM" id="SSF52113">
    <property type="entry name" value="BRCT domain"/>
    <property type="match status" value="1"/>
</dbReference>
<dbReference type="CDD" id="cd00167">
    <property type="entry name" value="SANT"/>
    <property type="match status" value="1"/>
</dbReference>
<evidence type="ECO:0000259" key="9">
    <source>
        <dbReference type="PROSITE" id="PS51293"/>
    </source>
</evidence>
<evidence type="ECO:0000256" key="6">
    <source>
        <dbReference type="SAM" id="MobiDB-lite"/>
    </source>
</evidence>
<comment type="caution">
    <text evidence="12">The sequence shown here is derived from an EMBL/GenBank/DDBJ whole genome shotgun (WGS) entry which is preliminary data.</text>
</comment>
<feature type="compositionally biased region" description="Polar residues" evidence="6">
    <location>
        <begin position="410"/>
        <end position="421"/>
    </location>
</feature>
<dbReference type="SUPFAM" id="SSF57850">
    <property type="entry name" value="RING/U-box"/>
    <property type="match status" value="1"/>
</dbReference>
<feature type="compositionally biased region" description="Polar residues" evidence="6">
    <location>
        <begin position="371"/>
        <end position="382"/>
    </location>
</feature>
<evidence type="ECO:0000256" key="1">
    <source>
        <dbReference type="ARBA" id="ARBA00023015"/>
    </source>
</evidence>
<evidence type="ECO:0000256" key="3">
    <source>
        <dbReference type="ARBA" id="ARBA00023163"/>
    </source>
</evidence>
<dbReference type="InterPro" id="IPR017930">
    <property type="entry name" value="Myb_dom"/>
</dbReference>
<dbReference type="Pfam" id="PF04433">
    <property type="entry name" value="SWIRM"/>
    <property type="match status" value="1"/>
</dbReference>
<dbReference type="PROSITE" id="PS51293">
    <property type="entry name" value="SANT"/>
    <property type="match status" value="1"/>
</dbReference>
<dbReference type="InterPro" id="IPR032450">
    <property type="entry name" value="SMARCC_N"/>
</dbReference>
<feature type="domain" description="Myb-like" evidence="7">
    <location>
        <begin position="667"/>
        <end position="710"/>
    </location>
</feature>
<dbReference type="Pfam" id="PF16495">
    <property type="entry name" value="SWIRM-assoc_1"/>
    <property type="match status" value="1"/>
</dbReference>
<feature type="domain" description="SANT" evidence="9">
    <location>
        <begin position="663"/>
        <end position="714"/>
    </location>
</feature>
<dbReference type="InterPro" id="IPR009057">
    <property type="entry name" value="Homeodomain-like_sf"/>
</dbReference>
<dbReference type="InterPro" id="IPR049898">
    <property type="entry name" value="MARR_BRCT_CHROMO"/>
</dbReference>
<keyword evidence="4" id="KW-0539">Nucleus</keyword>
<dbReference type="Gene3D" id="1.10.10.60">
    <property type="entry name" value="Homeodomain-like"/>
    <property type="match status" value="1"/>
</dbReference>
<dbReference type="Gene3D" id="1.10.10.10">
    <property type="entry name" value="Winged helix-like DNA-binding domain superfamily/Winged helix DNA-binding domain"/>
    <property type="match status" value="1"/>
</dbReference>
<organism evidence="12 13">
    <name type="scientific">Basidiobolus ranarum</name>
    <dbReference type="NCBI Taxonomy" id="34480"/>
    <lineage>
        <taxon>Eukaryota</taxon>
        <taxon>Fungi</taxon>
        <taxon>Fungi incertae sedis</taxon>
        <taxon>Zoopagomycota</taxon>
        <taxon>Entomophthoromycotina</taxon>
        <taxon>Basidiobolomycetes</taxon>
        <taxon>Basidiobolales</taxon>
        <taxon>Basidiobolaceae</taxon>
        <taxon>Basidiobolus</taxon>
    </lineage>
</organism>
<dbReference type="EMBL" id="JASJQH010006923">
    <property type="protein sequence ID" value="KAK9727354.1"/>
    <property type="molecule type" value="Genomic_DNA"/>
</dbReference>
<evidence type="ECO:0000259" key="8">
    <source>
        <dbReference type="PROSITE" id="PS50934"/>
    </source>
</evidence>
<protein>
    <submittedName>
        <fullName evidence="12">SWI/SNF and RSC complex subunit Ssr2</fullName>
    </submittedName>
</protein>
<dbReference type="PROSITE" id="PS50934">
    <property type="entry name" value="SWIRM"/>
    <property type="match status" value="1"/>
</dbReference>
<evidence type="ECO:0000313" key="13">
    <source>
        <dbReference type="Proteomes" id="UP001479436"/>
    </source>
</evidence>
<dbReference type="InterPro" id="IPR001005">
    <property type="entry name" value="SANT/Myb"/>
</dbReference>
<feature type="compositionally biased region" description="Polar residues" evidence="6">
    <location>
        <begin position="784"/>
        <end position="813"/>
    </location>
</feature>
<dbReference type="SUPFAM" id="SSF46689">
    <property type="entry name" value="Homeodomain-like"/>
    <property type="match status" value="2"/>
</dbReference>
<evidence type="ECO:0000256" key="4">
    <source>
        <dbReference type="ARBA" id="ARBA00023242"/>
    </source>
</evidence>
<dbReference type="PROSITE" id="PS51294">
    <property type="entry name" value="HTH_MYB"/>
    <property type="match status" value="1"/>
</dbReference>
<feature type="region of interest" description="Disordered" evidence="6">
    <location>
        <begin position="371"/>
        <end position="421"/>
    </location>
</feature>
<reference evidence="12 13" key="1">
    <citation type="submission" date="2023-04" db="EMBL/GenBank/DDBJ databases">
        <title>Genome of Basidiobolus ranarum AG-B5.</title>
        <authorList>
            <person name="Stajich J.E."/>
            <person name="Carter-House D."/>
            <person name="Gryganskyi A."/>
        </authorList>
    </citation>
    <scope>NUCLEOTIDE SEQUENCE [LARGE SCALE GENOMIC DNA]</scope>
    <source>
        <strain evidence="12 13">AG-B5</strain>
    </source>
</reference>
<proteinExistence type="predicted"/>
<dbReference type="Proteomes" id="UP001479436">
    <property type="component" value="Unassembled WGS sequence"/>
</dbReference>
<feature type="region of interest" description="Disordered" evidence="6">
    <location>
        <begin position="313"/>
        <end position="353"/>
    </location>
</feature>
<dbReference type="Pfam" id="PF16496">
    <property type="entry name" value="SWIRM-assoc_2"/>
    <property type="match status" value="1"/>
</dbReference>
<dbReference type="PANTHER" id="PTHR12802">
    <property type="entry name" value="SWI/SNF COMPLEX-RELATED"/>
    <property type="match status" value="1"/>
</dbReference>
<dbReference type="SMART" id="SM00717">
    <property type="entry name" value="SANT"/>
    <property type="match status" value="1"/>
</dbReference>
<feature type="region of interest" description="Disordered" evidence="6">
    <location>
        <begin position="778"/>
        <end position="815"/>
    </location>
</feature>
<accession>A0ABR2W8R2</accession>
<dbReference type="Gene3D" id="3.40.50.10190">
    <property type="entry name" value="BRCT domain"/>
    <property type="match status" value="1"/>
</dbReference>
<dbReference type="PANTHER" id="PTHR12802:SF41">
    <property type="entry name" value="BRAHMA ASSOCIATED PROTEIN 155 KDA"/>
    <property type="match status" value="1"/>
</dbReference>
<feature type="compositionally biased region" description="Polar residues" evidence="6">
    <location>
        <begin position="390"/>
        <end position="402"/>
    </location>
</feature>
<evidence type="ECO:0000256" key="2">
    <source>
        <dbReference type="ARBA" id="ARBA00023125"/>
    </source>
</evidence>
<dbReference type="Pfam" id="PF00249">
    <property type="entry name" value="Myb_DNA-binding"/>
    <property type="match status" value="1"/>
</dbReference>
<dbReference type="InterPro" id="IPR036420">
    <property type="entry name" value="BRCT_dom_sf"/>
</dbReference>
<evidence type="ECO:0000259" key="11">
    <source>
        <dbReference type="PROSITE" id="PS52032"/>
    </source>
</evidence>
<keyword evidence="5" id="KW-0175">Coiled coil</keyword>
<sequence length="951" mass="107644">MTLSQKSGGIDFTYYEDVTTLAYFEPIVIPLLNELRTTNPGLELDLSAHELAHLTAKLQQFQEDALGKKVQRQPSYPMRIPAKLFKCANLTPKSALFHILKAAYQYRLVHGWKDWGFENQQKREKLISLIVYLRDVLTRLGLLRSPRILFSDSIDTNVRDELFELALALKASVVTRSSQATHILDTNEESNDEVDEEWFRTLDKKDERVLVHWWYYPDSYDAWVPETPVFAAEPEPAPDHDGAWTVTTRWLRDSYKFNEWMNEEDYEAMRSDSSDSRSAISGMKRSVSVAFNSEDTPVFDNEFKRMRAEDEGIELPDPIPDHPNVSVIDLEQNGPRPGSRSKRNEYEPLPSGDISNISRLVALDRKTITNFTQPKSSAGSPSEHQESTEKNSATGDLQANSSETEKAIEQPNTPVKTLTNDISNTTLHPELNQPARFSGVPIFASWFSEAEVHDIEIKALPEFFDAEDTDTAYQGYRNRLIEIYRQNPSEYLTVAGCRKELGGDVRAIVRIHAFLEQWGIINYLCNPELSSELNAVVTTGRISSSEHSTEKPSECFTDRTLQLRKHIYQPSSDFQALESSHSADSPVINQLDPCADIFEDGPIDGDNKYQCSICDVDCSKLRYSCSRGKKLELCQDCFLDGKFPMNFYSGDFVKIEDALLRQIDDEPWTDQETLLLLEGVEEFKDDWNRIAEVVGTRSREQCVLHFLQLPIEEPFLHTQKSELDVDNLDSLAFCHSENPVMKTVVFLGSVVNPGIGAAAAKAALKSLAQSATEMKQSGREIFAESQSTIDSQSLDASLESTENDSLSVPMETSNPEEFIENNPEPIAAMGTQPFFQKRDLLKASAAAIRSASEKAYALAQYEEREVQRLVNTVLDAQLKKIDLKLQYLEELEKSMDHELVDLEKQRSILENDRLNVKLSISSLADKMGVSDMQTMDYSHHSNQNAPDNAYF</sequence>
<feature type="domain" description="HTH myb-type" evidence="10">
    <location>
        <begin position="667"/>
        <end position="702"/>
    </location>
</feature>
<dbReference type="InterPro" id="IPR017884">
    <property type="entry name" value="SANT_dom"/>
</dbReference>
<keyword evidence="2" id="KW-0238">DNA-binding</keyword>
<feature type="coiled-coil region" evidence="5">
    <location>
        <begin position="885"/>
        <end position="912"/>
    </location>
</feature>
<dbReference type="InterPro" id="IPR007526">
    <property type="entry name" value="SWIRM"/>
</dbReference>
<evidence type="ECO:0000259" key="10">
    <source>
        <dbReference type="PROSITE" id="PS51294"/>
    </source>
</evidence>
<gene>
    <name evidence="12" type="primary">ssr2_1</name>
    <name evidence="12" type="ORF">K7432_001931</name>
</gene>
<feature type="domain" description="SWIRM" evidence="8">
    <location>
        <begin position="438"/>
        <end position="532"/>
    </location>
</feature>
<keyword evidence="1" id="KW-0805">Transcription regulation</keyword>
<evidence type="ECO:0000259" key="7">
    <source>
        <dbReference type="PROSITE" id="PS50090"/>
    </source>
</evidence>
<evidence type="ECO:0000313" key="12">
    <source>
        <dbReference type="EMBL" id="KAK9727354.1"/>
    </source>
</evidence>
<keyword evidence="13" id="KW-1185">Reference proteome</keyword>